<feature type="coiled-coil region" evidence="5">
    <location>
        <begin position="248"/>
        <end position="275"/>
    </location>
</feature>
<dbReference type="EMBL" id="OR769223">
    <property type="protein sequence ID" value="WQJ53519.1"/>
    <property type="molecule type" value="Genomic_DNA"/>
</dbReference>
<dbReference type="Pfam" id="PF01385">
    <property type="entry name" value="OrfB_IS605"/>
    <property type="match status" value="1"/>
</dbReference>
<evidence type="ECO:0000256" key="1">
    <source>
        <dbReference type="ARBA" id="ARBA00008761"/>
    </source>
</evidence>
<evidence type="ECO:0000256" key="2">
    <source>
        <dbReference type="ARBA" id="ARBA00022578"/>
    </source>
</evidence>
<evidence type="ECO:0000259" key="7">
    <source>
        <dbReference type="Pfam" id="PF07282"/>
    </source>
</evidence>
<organism evidence="8 9">
    <name type="scientific">phage Lak_Megaphage_Sonny</name>
    <dbReference type="NCBI Taxonomy" id="3109229"/>
    <lineage>
        <taxon>Viruses</taxon>
        <taxon>Duplodnaviria</taxon>
        <taxon>Heunggongvirae</taxon>
        <taxon>Uroviricota</taxon>
        <taxon>Caudoviricetes</taxon>
        <taxon>Caudoviricetes code 15 clade</taxon>
    </lineage>
</organism>
<evidence type="ECO:0000256" key="3">
    <source>
        <dbReference type="ARBA" id="ARBA00023125"/>
    </source>
</evidence>
<evidence type="ECO:0000256" key="4">
    <source>
        <dbReference type="ARBA" id="ARBA00023172"/>
    </source>
</evidence>
<comment type="similarity">
    <text evidence="1">In the C-terminal section; belongs to the transposase 35 family.</text>
</comment>
<feature type="domain" description="Probable transposase IS891/IS1136/IS1341" evidence="6">
    <location>
        <begin position="217"/>
        <end position="312"/>
    </location>
</feature>
<accession>A0ABZ0Z392</accession>
<protein>
    <submittedName>
        <fullName evidence="8">Transposase</fullName>
    </submittedName>
</protein>
<evidence type="ECO:0000313" key="8">
    <source>
        <dbReference type="EMBL" id="WQJ53519.1"/>
    </source>
</evidence>
<sequence length="573" mass="66794">MDEKAKNIKIAESFKATKQRRKTQMPCIIECKVKKHMLNNQQLESLKMIFVEAKWIYNYLLNLSDNNEIDLFNFNMKDLKEIKHFNKDQEYVSESLQNISASMKDEILKGMCSSIKALATLKEKGYQDPGKLNFISEYPSINLKQYGITHYIASENRIKVQGIKKPLPVTGLKQLKKLENKGFKYEIANAHLILKNDNYYIQLTVMVDKSDYINYKESKQDIQNQQLGIDFGCQTSFTLSTGEKINSLVEETDHLKRLQRKLNRQKKGSNNYRKTCLKIRKAYERISNIKDEAAHQFVCKLLNENVQIIIQDEQIKSWHKRHGKKIQHSILGRVKAILKEKKKIYPDRIIILNRFVPTTKLCSDCGHIHSDIKLWDREFICPECGCVYDRDIHAAQNMIWIFNHIIGVDGTEFKREDFEDQLQLIFKGLIHEDAGSSAQHSVTDTVSHLLNEYLELKQQYTQACNQYLVNNYVGQYIFDKNTNAYMHVTDTNLMSSEKKLKTFSGPCIFFINDGFEIQYEDRTDAFIFEGSLNEETYTFDGLEIVSKESYIDKLKKSVDKLEEYKNKALAGNL</sequence>
<evidence type="ECO:0000256" key="5">
    <source>
        <dbReference type="SAM" id="Coils"/>
    </source>
</evidence>
<evidence type="ECO:0000259" key="6">
    <source>
        <dbReference type="Pfam" id="PF01385"/>
    </source>
</evidence>
<dbReference type="NCBIfam" id="NF040570">
    <property type="entry name" value="guided_TnpB"/>
    <property type="match status" value="1"/>
</dbReference>
<keyword evidence="3" id="KW-0238">DNA-binding</keyword>
<evidence type="ECO:0000313" key="9">
    <source>
        <dbReference type="Proteomes" id="UP001358193"/>
    </source>
</evidence>
<feature type="domain" description="Cas12f1-like TNB" evidence="7">
    <location>
        <begin position="333"/>
        <end position="398"/>
    </location>
</feature>
<dbReference type="Proteomes" id="UP001358193">
    <property type="component" value="Segment"/>
</dbReference>
<reference evidence="8 9" key="1">
    <citation type="submission" date="2023-11" db="EMBL/GenBank/DDBJ databases">
        <authorList>
            <person name="Cook R."/>
            <person name="Crisci M."/>
            <person name="Pye H."/>
            <person name="Adriaenssens E."/>
            <person name="Santini J."/>
        </authorList>
    </citation>
    <scope>NUCLEOTIDE SEQUENCE [LARGE SCALE GENOMIC DNA]</scope>
    <source>
        <strain evidence="8">Lak_Megaphage_Sonny</strain>
    </source>
</reference>
<name>A0ABZ0Z392_9CAUD</name>
<keyword evidence="5" id="KW-0175">Coiled coil</keyword>
<dbReference type="Pfam" id="PF07282">
    <property type="entry name" value="Cas12f1-like_TNB"/>
    <property type="match status" value="1"/>
</dbReference>
<dbReference type="InterPro" id="IPR010095">
    <property type="entry name" value="Cas12f1-like_TNB"/>
</dbReference>
<proteinExistence type="inferred from homology"/>
<keyword evidence="9" id="KW-1185">Reference proteome</keyword>
<dbReference type="InterPro" id="IPR001959">
    <property type="entry name" value="Transposase"/>
</dbReference>
<keyword evidence="2" id="KW-0815">Transposition</keyword>
<keyword evidence="4" id="KW-0233">DNA recombination</keyword>